<keyword evidence="3" id="KW-1185">Reference proteome</keyword>
<dbReference type="AlphaFoldDB" id="A0AA88X570"/>
<gene>
    <name evidence="2" type="ORF">RJ639_036605</name>
</gene>
<organism evidence="2 3">
    <name type="scientific">Escallonia herrerae</name>
    <dbReference type="NCBI Taxonomy" id="1293975"/>
    <lineage>
        <taxon>Eukaryota</taxon>
        <taxon>Viridiplantae</taxon>
        <taxon>Streptophyta</taxon>
        <taxon>Embryophyta</taxon>
        <taxon>Tracheophyta</taxon>
        <taxon>Spermatophyta</taxon>
        <taxon>Magnoliopsida</taxon>
        <taxon>eudicotyledons</taxon>
        <taxon>Gunneridae</taxon>
        <taxon>Pentapetalae</taxon>
        <taxon>asterids</taxon>
        <taxon>campanulids</taxon>
        <taxon>Escalloniales</taxon>
        <taxon>Escalloniaceae</taxon>
        <taxon>Escallonia</taxon>
    </lineage>
</organism>
<name>A0AA88X570_9ASTE</name>
<sequence length="95" mass="9633">MSGRKRQDELLFSPNTTSTTLGASPEGKGNDETGTNADLPFYSLSIIAAATENFSIANKLGEGGFGLANAGADSSSASVGAVSVFDTTITVVEAR</sequence>
<reference evidence="2" key="1">
    <citation type="submission" date="2022-12" db="EMBL/GenBank/DDBJ databases">
        <title>Draft genome assemblies for two species of Escallonia (Escalloniales).</title>
        <authorList>
            <person name="Chanderbali A."/>
            <person name="Dervinis C."/>
            <person name="Anghel I."/>
            <person name="Soltis D."/>
            <person name="Soltis P."/>
            <person name="Zapata F."/>
        </authorList>
    </citation>
    <scope>NUCLEOTIDE SEQUENCE</scope>
    <source>
        <strain evidence="2">UCBG64.0493</strain>
        <tissue evidence="2">Leaf</tissue>
    </source>
</reference>
<feature type="compositionally biased region" description="Polar residues" evidence="1">
    <location>
        <begin position="13"/>
        <end position="22"/>
    </location>
</feature>
<evidence type="ECO:0000313" key="2">
    <source>
        <dbReference type="EMBL" id="KAK3032645.1"/>
    </source>
</evidence>
<evidence type="ECO:0000256" key="1">
    <source>
        <dbReference type="SAM" id="MobiDB-lite"/>
    </source>
</evidence>
<accession>A0AA88X570</accession>
<dbReference type="Proteomes" id="UP001188597">
    <property type="component" value="Unassembled WGS sequence"/>
</dbReference>
<proteinExistence type="predicted"/>
<dbReference type="EMBL" id="JAVXUP010000262">
    <property type="protein sequence ID" value="KAK3032645.1"/>
    <property type="molecule type" value="Genomic_DNA"/>
</dbReference>
<feature type="region of interest" description="Disordered" evidence="1">
    <location>
        <begin position="1"/>
        <end position="35"/>
    </location>
</feature>
<comment type="caution">
    <text evidence="2">The sequence shown here is derived from an EMBL/GenBank/DDBJ whole genome shotgun (WGS) entry which is preliminary data.</text>
</comment>
<protein>
    <submittedName>
        <fullName evidence="2">Uncharacterized protein</fullName>
    </submittedName>
</protein>
<evidence type="ECO:0000313" key="3">
    <source>
        <dbReference type="Proteomes" id="UP001188597"/>
    </source>
</evidence>